<feature type="transmembrane region" description="Helical" evidence="7">
    <location>
        <begin position="207"/>
        <end position="224"/>
    </location>
</feature>
<keyword evidence="4 7" id="KW-0812">Transmembrane</keyword>
<dbReference type="AlphaFoldDB" id="A0A0D2Y1M6"/>
<dbReference type="InterPro" id="IPR020846">
    <property type="entry name" value="MFS_dom"/>
</dbReference>
<dbReference type="SUPFAM" id="SSF103473">
    <property type="entry name" value="MFS general substrate transporter"/>
    <property type="match status" value="1"/>
</dbReference>
<reference evidence="9 11" key="1">
    <citation type="journal article" date="2012" name="Mol. Plant Microbe Interact.">
        <title>A highly conserved effector in Fusarium oxysporum is required for full virulence on Arabidopsis.</title>
        <authorList>
            <person name="Thatcher L.F."/>
            <person name="Gardiner D.M."/>
            <person name="Kazan K."/>
            <person name="Manners J."/>
        </authorList>
    </citation>
    <scope>NUCLEOTIDE SEQUENCE [LARGE SCALE GENOMIC DNA]</scope>
    <source>
        <strain evidence="9 11">Fo5176</strain>
    </source>
</reference>
<feature type="transmembrane region" description="Helical" evidence="7">
    <location>
        <begin position="111"/>
        <end position="129"/>
    </location>
</feature>
<dbReference type="EnsemblFungi" id="FOXG_10169T0">
    <property type="protein sequence ID" value="FOXG_10169P0"/>
    <property type="gene ID" value="FOXG_10169"/>
</dbReference>
<accession>A0A0D2Y1M6</accession>
<dbReference type="Pfam" id="PF00083">
    <property type="entry name" value="Sugar_tr"/>
    <property type="match status" value="1"/>
</dbReference>
<protein>
    <recommendedName>
        <fullName evidence="8">Major facilitator superfamily (MFS) profile domain-containing protein</fullName>
    </recommendedName>
</protein>
<dbReference type="EMBL" id="AFQF01002828">
    <property type="protein sequence ID" value="EGU78256.1"/>
    <property type="molecule type" value="Genomic_DNA"/>
</dbReference>
<evidence type="ECO:0000313" key="9">
    <source>
        <dbReference type="EMBL" id="EGU78256.1"/>
    </source>
</evidence>
<dbReference type="OrthoDB" id="6133115at2759"/>
<dbReference type="InterPro" id="IPR005828">
    <property type="entry name" value="MFS_sugar_transport-like"/>
</dbReference>
<accession>F9FXU7</accession>
<feature type="transmembrane region" description="Helical" evidence="7">
    <location>
        <begin position="39"/>
        <end position="61"/>
    </location>
</feature>
<comment type="similarity">
    <text evidence="2">Belongs to the major facilitator superfamily. Sugar transporter (TC 2.A.1.1) family.</text>
</comment>
<keyword evidence="3" id="KW-0813">Transport</keyword>
<feature type="transmembrane region" description="Helical" evidence="7">
    <location>
        <begin position="332"/>
        <end position="353"/>
    </location>
</feature>
<feature type="transmembrane region" description="Helical" evidence="7">
    <location>
        <begin position="141"/>
        <end position="160"/>
    </location>
</feature>
<proteinExistence type="inferred from homology"/>
<dbReference type="Gene3D" id="1.20.1250.20">
    <property type="entry name" value="MFS general substrate transporter like domains"/>
    <property type="match status" value="1"/>
</dbReference>
<feature type="transmembrane region" description="Helical" evidence="7">
    <location>
        <begin position="81"/>
        <end position="99"/>
    </location>
</feature>
<feature type="transmembrane region" description="Helical" evidence="7">
    <location>
        <begin position="398"/>
        <end position="419"/>
    </location>
</feature>
<dbReference type="InterPro" id="IPR036259">
    <property type="entry name" value="MFS_trans_sf"/>
</dbReference>
<feature type="transmembrane region" description="Helical" evidence="7">
    <location>
        <begin position="294"/>
        <end position="312"/>
    </location>
</feature>
<evidence type="ECO:0000256" key="3">
    <source>
        <dbReference type="ARBA" id="ARBA00022448"/>
    </source>
</evidence>
<evidence type="ECO:0000256" key="1">
    <source>
        <dbReference type="ARBA" id="ARBA00004141"/>
    </source>
</evidence>
<keyword evidence="6 7" id="KW-0472">Membrane</keyword>
<dbReference type="PaxDb" id="5507-FOXG_10169P0"/>
<evidence type="ECO:0000256" key="4">
    <source>
        <dbReference type="ARBA" id="ARBA00022692"/>
    </source>
</evidence>
<evidence type="ECO:0000259" key="8">
    <source>
        <dbReference type="PROSITE" id="PS50850"/>
    </source>
</evidence>
<evidence type="ECO:0000256" key="5">
    <source>
        <dbReference type="ARBA" id="ARBA00022989"/>
    </source>
</evidence>
<organism evidence="10 11">
    <name type="scientific">Fusarium oxysporum (strain Fo5176)</name>
    <name type="common">Fusarium vascular wilt</name>
    <dbReference type="NCBI Taxonomy" id="660025"/>
    <lineage>
        <taxon>Eukaryota</taxon>
        <taxon>Fungi</taxon>
        <taxon>Dikarya</taxon>
        <taxon>Ascomycota</taxon>
        <taxon>Pezizomycotina</taxon>
        <taxon>Sordariomycetes</taxon>
        <taxon>Hypocreomycetidae</taxon>
        <taxon>Hypocreales</taxon>
        <taxon>Nectriaceae</taxon>
        <taxon>Fusarium</taxon>
        <taxon>Fusarium oxysporum species complex</taxon>
    </lineage>
</organism>
<name>A0A0D2Y1M6_FUSOF</name>
<dbReference type="PANTHER" id="PTHR48022">
    <property type="entry name" value="PLASTIDIC GLUCOSE TRANSPORTER 4"/>
    <property type="match status" value="1"/>
</dbReference>
<keyword evidence="5 7" id="KW-1133">Transmembrane helix</keyword>
<reference evidence="10" key="2">
    <citation type="submission" date="2025-05" db="UniProtKB">
        <authorList>
            <consortium name="EnsemblFungi"/>
        </authorList>
    </citation>
    <scope>IDENTIFICATION</scope>
    <source>
        <strain evidence="10">4287 / CBS 123668 / FGSC 9935 / NRRL 34936</strain>
    </source>
</reference>
<evidence type="ECO:0000256" key="7">
    <source>
        <dbReference type="SAM" id="Phobius"/>
    </source>
</evidence>
<evidence type="ECO:0000256" key="6">
    <source>
        <dbReference type="ARBA" id="ARBA00023136"/>
    </source>
</evidence>
<feature type="domain" description="Major facilitator superfamily (MFS) profile" evidence="8">
    <location>
        <begin position="42"/>
        <end position="500"/>
    </location>
</feature>
<dbReference type="GO" id="GO:0016020">
    <property type="term" value="C:membrane"/>
    <property type="evidence" value="ECO:0007669"/>
    <property type="project" value="UniProtKB-SubCell"/>
</dbReference>
<feature type="transmembrane region" description="Helical" evidence="7">
    <location>
        <begin position="172"/>
        <end position="195"/>
    </location>
</feature>
<comment type="subcellular location">
    <subcellularLocation>
        <location evidence="1">Membrane</location>
        <topology evidence="1">Multi-pass membrane protein</topology>
    </subcellularLocation>
</comment>
<dbReference type="PROSITE" id="PS50850">
    <property type="entry name" value="MFS"/>
    <property type="match status" value="1"/>
</dbReference>
<evidence type="ECO:0000256" key="2">
    <source>
        <dbReference type="ARBA" id="ARBA00010992"/>
    </source>
</evidence>
<evidence type="ECO:0000313" key="10">
    <source>
        <dbReference type="EnsemblFungi" id="FOXG_10169P0"/>
    </source>
</evidence>
<dbReference type="Proteomes" id="UP000002489">
    <property type="component" value="Unassembled WGS sequence"/>
</dbReference>
<feature type="transmembrane region" description="Helical" evidence="7">
    <location>
        <begin position="360"/>
        <end position="378"/>
    </location>
</feature>
<sequence>MGIKDIIGLGVDEKTKKLQEEAPKFEHVTWYKDPGLRVLTFYACVLCVSSMGTGWDGMYMGVVQNFDTWNDFFDKPEGSRLGLLVALYQIGSVASIPLVPVIADRWGRRPCIALGFILMAIGAGLQAGAPDYATYSGGRVLLGFGNSFAQIASPMLLAELCHPQHRARFTTVYNCLWNMGSLLVSWTCFGTHYWGGGNSDWSWRFPAILQGAPGLIQLVILWWIPESPRFLIAKDRQDEALHILSKYHANGNENHPTVQFEYREIRDTIKAEQLANNSSRYTDFFKTKGNRYRLLVLFSLGLFSQWSGNGVVSNYSARLYINAGLDSENERLIITAGKTILDLFVSIGCALLVERLNRRFSFLFATGGMCLTLLFWTLTCGLHEQHQAPGANNAMIFLVWLHGVFYSTCWSGLLIGYAVEILPYSLRAKGLMFLNISVQIALLLNNYLNPLAFKAWQAPAVPEGEKETGYGGNTWRLYLIYTIWVAGEVLFIFFMYVETRGPTLEELAKVIDGDNAAVADVDLEHVEKEVLSKETERVSSLDQEVHEVAPSKV</sequence>
<dbReference type="InterPro" id="IPR050360">
    <property type="entry name" value="MFS_Sugar_Transporters"/>
</dbReference>
<dbReference type="VEuPathDB" id="FungiDB:FOXG_10169"/>
<dbReference type="GO" id="GO:0005351">
    <property type="term" value="F:carbohydrate:proton symporter activity"/>
    <property type="evidence" value="ECO:0007669"/>
    <property type="project" value="TreeGrafter"/>
</dbReference>
<feature type="transmembrane region" description="Helical" evidence="7">
    <location>
        <begin position="478"/>
        <end position="497"/>
    </location>
</feature>
<evidence type="ECO:0000313" key="11">
    <source>
        <dbReference type="Proteomes" id="UP000002489"/>
    </source>
</evidence>
<dbReference type="PANTHER" id="PTHR48022:SF31">
    <property type="entry name" value="HEXOSE TRANSPORTER"/>
    <property type="match status" value="1"/>
</dbReference>
<dbReference type="FunFam" id="1.20.1250.20:FF:000134">
    <property type="entry name" value="MFS sugar transporter protein"/>
    <property type="match status" value="1"/>
</dbReference>
<feature type="transmembrane region" description="Helical" evidence="7">
    <location>
        <begin position="431"/>
        <end position="448"/>
    </location>
</feature>
<gene>
    <name evidence="10" type="primary">28951663</name>
    <name evidence="9" type="ORF">FOXB_11229</name>
</gene>